<proteinExistence type="predicted"/>
<gene>
    <name evidence="1" type="ORF">J2S34_002443</name>
</gene>
<accession>A0ACC6ALZ1</accession>
<sequence length="74" mass="7873">MFVDRNILGPLSSDGQALLQNYDLQRLAADRLRGSPAGVQNAVITASLQGLTFSTAIVEEIACAMPPLRNSDLS</sequence>
<evidence type="ECO:0000313" key="2">
    <source>
        <dbReference type="Proteomes" id="UP001205486"/>
    </source>
</evidence>
<name>A0ACC6ALZ1_NITWI</name>
<reference evidence="1" key="1">
    <citation type="submission" date="2022-03" db="EMBL/GenBank/DDBJ databases">
        <title>Interactions between chemoautotrophic and heterotrophic bacteria.</title>
        <authorList>
            <person name="Santoro A."/>
        </authorList>
    </citation>
    <scope>NUCLEOTIDE SEQUENCE</scope>
    <source>
        <strain evidence="1">Nb-106</strain>
    </source>
</reference>
<evidence type="ECO:0000313" key="1">
    <source>
        <dbReference type="EMBL" id="MCP1999995.1"/>
    </source>
</evidence>
<comment type="caution">
    <text evidence="1">The sequence shown here is derived from an EMBL/GenBank/DDBJ whole genome shotgun (WGS) entry which is preliminary data.</text>
</comment>
<dbReference type="EMBL" id="JALJZS010000002">
    <property type="protein sequence ID" value="MCP1999995.1"/>
    <property type="molecule type" value="Genomic_DNA"/>
</dbReference>
<organism evidence="1 2">
    <name type="scientific">Nitrobacter winogradskyi</name>
    <name type="common">Nitrobacter agilis</name>
    <dbReference type="NCBI Taxonomy" id="913"/>
    <lineage>
        <taxon>Bacteria</taxon>
        <taxon>Pseudomonadati</taxon>
        <taxon>Pseudomonadota</taxon>
        <taxon>Alphaproteobacteria</taxon>
        <taxon>Hyphomicrobiales</taxon>
        <taxon>Nitrobacteraceae</taxon>
        <taxon>Nitrobacter</taxon>
    </lineage>
</organism>
<protein>
    <submittedName>
        <fullName evidence="1">Uncharacterized protein</fullName>
    </submittedName>
</protein>
<dbReference type="Proteomes" id="UP001205486">
    <property type="component" value="Unassembled WGS sequence"/>
</dbReference>
<keyword evidence="2" id="KW-1185">Reference proteome</keyword>